<dbReference type="Pfam" id="PF02517">
    <property type="entry name" value="Rce1-like"/>
    <property type="match status" value="1"/>
</dbReference>
<proteinExistence type="predicted"/>
<evidence type="ECO:0000313" key="4">
    <source>
        <dbReference type="Proteomes" id="UP001164544"/>
    </source>
</evidence>
<dbReference type="GO" id="GO:0080120">
    <property type="term" value="P:CAAX-box protein maturation"/>
    <property type="evidence" value="ECO:0007669"/>
    <property type="project" value="UniProtKB-ARBA"/>
</dbReference>
<feature type="transmembrane region" description="Helical" evidence="1">
    <location>
        <begin position="168"/>
        <end position="186"/>
    </location>
</feature>
<evidence type="ECO:0000259" key="2">
    <source>
        <dbReference type="Pfam" id="PF02517"/>
    </source>
</evidence>
<protein>
    <submittedName>
        <fullName evidence="3">Type II CAAX endopeptidase family protein</fullName>
    </submittedName>
</protein>
<dbReference type="AlphaFoldDB" id="A0AAQ2WWP3"/>
<sequence>MILLNNGKYSVKYVFLELFLVYFIVTRLLSICGLNVDLWNFSENHYYYWIYSTFLILFILHFSRLTSSYNFRDEFFIPEFRPIFVWQSFLIFIGIMICIFLPLIILCFFLFYFFSESFQFWVNASEPNFVWSISSKQALFLMVITSLFTGGVEELFFRAFIITKLKQAGVASLIASFLSSVIFGYGHFYYGFIGFVFAFIFGGILSYIYLIYKNIYYSIFFHSFYNIFVSFLLFLLN</sequence>
<gene>
    <name evidence="3" type="ORF">O5398_01340</name>
</gene>
<keyword evidence="1" id="KW-0812">Transmembrane</keyword>
<accession>A0AAQ2WWP3</accession>
<dbReference type="KEGG" id="bmiy:RJ61_02880"/>
<dbReference type="InterPro" id="IPR003675">
    <property type="entry name" value="Rce1/LyrA-like_dom"/>
</dbReference>
<name>A0AAQ2WWP3_9SPIR</name>
<evidence type="ECO:0000256" key="1">
    <source>
        <dbReference type="SAM" id="Phobius"/>
    </source>
</evidence>
<feature type="transmembrane region" description="Helical" evidence="1">
    <location>
        <begin position="84"/>
        <end position="114"/>
    </location>
</feature>
<reference evidence="3" key="1">
    <citation type="submission" date="2022-12" db="EMBL/GenBank/DDBJ databases">
        <title>B. miyamotoi WGS.</title>
        <authorList>
            <person name="Kuleshov K.V."/>
            <person name="Hoornstra D."/>
            <person name="Hovius J.W."/>
            <person name="Platonov A.E."/>
            <person name="Telford S.R. III."/>
        </authorList>
    </citation>
    <scope>NUCLEOTIDE SEQUENCE</scope>
    <source>
        <strain evidence="3">410</strain>
    </source>
</reference>
<feature type="domain" description="CAAX prenyl protease 2/Lysostaphin resistance protein A-like" evidence="2">
    <location>
        <begin position="138"/>
        <end position="228"/>
    </location>
</feature>
<feature type="transmembrane region" description="Helical" evidence="1">
    <location>
        <begin position="219"/>
        <end position="236"/>
    </location>
</feature>
<organism evidence="3 4">
    <name type="scientific">Borrelia miyamotoi</name>
    <dbReference type="NCBI Taxonomy" id="47466"/>
    <lineage>
        <taxon>Bacteria</taxon>
        <taxon>Pseudomonadati</taxon>
        <taxon>Spirochaetota</taxon>
        <taxon>Spirochaetia</taxon>
        <taxon>Spirochaetales</taxon>
        <taxon>Borreliaceae</taxon>
        <taxon>Borrelia</taxon>
    </lineage>
</organism>
<feature type="transmembrane region" description="Helical" evidence="1">
    <location>
        <begin position="192"/>
        <end position="212"/>
    </location>
</feature>
<dbReference type="Proteomes" id="UP001164544">
    <property type="component" value="Chromosome"/>
</dbReference>
<feature type="transmembrane region" description="Helical" evidence="1">
    <location>
        <begin position="46"/>
        <end position="63"/>
    </location>
</feature>
<evidence type="ECO:0000313" key="3">
    <source>
        <dbReference type="EMBL" id="WAZ90793.1"/>
    </source>
</evidence>
<keyword evidence="1" id="KW-0472">Membrane</keyword>
<dbReference type="RefSeq" id="WP_020954954.1">
    <property type="nucleotide sequence ID" value="NZ_CP010308.1"/>
</dbReference>
<keyword evidence="1" id="KW-1133">Transmembrane helix</keyword>
<dbReference type="EMBL" id="CP114637">
    <property type="protein sequence ID" value="WAZ90793.1"/>
    <property type="molecule type" value="Genomic_DNA"/>
</dbReference>
<feature type="transmembrane region" description="Helical" evidence="1">
    <location>
        <begin position="138"/>
        <end position="156"/>
    </location>
</feature>
<dbReference type="GO" id="GO:0004175">
    <property type="term" value="F:endopeptidase activity"/>
    <property type="evidence" value="ECO:0007669"/>
    <property type="project" value="UniProtKB-ARBA"/>
</dbReference>
<feature type="transmembrane region" description="Helical" evidence="1">
    <location>
        <begin position="12"/>
        <end position="34"/>
    </location>
</feature>